<dbReference type="CDD" id="cd14656">
    <property type="entry name" value="Imelysin-like_EfeO"/>
    <property type="match status" value="1"/>
</dbReference>
<dbReference type="NCBIfam" id="NF041757">
    <property type="entry name" value="EfeO"/>
    <property type="match status" value="1"/>
</dbReference>
<feature type="signal peptide" evidence="5">
    <location>
        <begin position="1"/>
        <end position="20"/>
    </location>
</feature>
<keyword evidence="3 5" id="KW-0732">Signal</keyword>
<keyword evidence="7" id="KW-0449">Lipoprotein</keyword>
<protein>
    <submittedName>
        <fullName evidence="7">Efem/EfeO family lipoprotein</fullName>
    </submittedName>
</protein>
<dbReference type="AlphaFoldDB" id="A0A3Q8X691"/>
<dbReference type="InterPro" id="IPR034981">
    <property type="entry name" value="Imelysin-like_EfeO/Algp7"/>
</dbReference>
<comment type="similarity">
    <text evidence="2">Belongs to the EfeM/EfeO family.</text>
</comment>
<dbReference type="Proteomes" id="UP000272528">
    <property type="component" value="Chromosome"/>
</dbReference>
<keyword evidence="8" id="KW-1185">Reference proteome</keyword>
<organism evidence="7 8">
    <name type="scientific">Paenibacillus albus</name>
    <dbReference type="NCBI Taxonomy" id="2495582"/>
    <lineage>
        <taxon>Bacteria</taxon>
        <taxon>Bacillati</taxon>
        <taxon>Bacillota</taxon>
        <taxon>Bacilli</taxon>
        <taxon>Bacillales</taxon>
        <taxon>Paenibacillaceae</taxon>
        <taxon>Paenibacillus</taxon>
    </lineage>
</organism>
<evidence type="ECO:0000256" key="4">
    <source>
        <dbReference type="SAM" id="MobiDB-lite"/>
    </source>
</evidence>
<evidence type="ECO:0000256" key="5">
    <source>
        <dbReference type="SAM" id="SignalP"/>
    </source>
</evidence>
<gene>
    <name evidence="7" type="ORF">EJC50_16640</name>
</gene>
<comment type="subcellular location">
    <subcellularLocation>
        <location evidence="1">Cell envelope</location>
    </subcellularLocation>
</comment>
<evidence type="ECO:0000256" key="2">
    <source>
        <dbReference type="ARBA" id="ARBA00005989"/>
    </source>
</evidence>
<dbReference type="PANTHER" id="PTHR39192">
    <property type="entry name" value="IRON UPTAKE SYSTEM COMPONENT EFEO"/>
    <property type="match status" value="1"/>
</dbReference>
<dbReference type="Gene3D" id="1.20.1420.20">
    <property type="entry name" value="M75 peptidase, HXXE motif"/>
    <property type="match status" value="1"/>
</dbReference>
<feature type="domain" description="Imelysin-like" evidence="6">
    <location>
        <begin position="168"/>
        <end position="389"/>
    </location>
</feature>
<sequence>MLKSSKVLGVIALSSVLALTACNSNSSNTNTSNVATQSNDAASTNTSNSSNANNSSSNNAIQDGTAKMLEQVKQLQDAIGKQDSGGVKTIGKTINDTWLSYENSVRQTFPLEYTDVEKYEMPIFSASAYDKIDFEALDSTAKSLINALTTLQQAKPSSASSSELLTEAVKKYEQYVVDQTNKLTAQTQLFVDAVKAGDIDKAKAEYVKARVYYESIEPIAESFGELDPLIDARLADVDDPNTWTGFHEIEKALWVDKSLTGQEKYADQLIKDVKSLDQEVKGLKLDPKTVVAGAMELLNEAATSKITGEEELYSHIDLVDLASNVDGSKTVYLSIIPALNEKNNDLADKLDQAFQSMEKLLSGYVKEGQYVLYTDLTTDQIREISDQLSTLSELMSQTAAIL</sequence>
<dbReference type="InterPro" id="IPR053377">
    <property type="entry name" value="Iron_uptake_EfeM/EfeO"/>
</dbReference>
<name>A0A3Q8X691_9BACL</name>
<dbReference type="InterPro" id="IPR018976">
    <property type="entry name" value="Imelysin-like"/>
</dbReference>
<evidence type="ECO:0000259" key="6">
    <source>
        <dbReference type="Pfam" id="PF09375"/>
    </source>
</evidence>
<dbReference type="PROSITE" id="PS51257">
    <property type="entry name" value="PROKAR_LIPOPROTEIN"/>
    <property type="match status" value="1"/>
</dbReference>
<dbReference type="OrthoDB" id="7348379at2"/>
<proteinExistence type="inferred from homology"/>
<feature type="chain" id="PRO_5039157567" evidence="5">
    <location>
        <begin position="21"/>
        <end position="402"/>
    </location>
</feature>
<evidence type="ECO:0000256" key="3">
    <source>
        <dbReference type="ARBA" id="ARBA00022729"/>
    </source>
</evidence>
<dbReference type="InterPro" id="IPR050894">
    <property type="entry name" value="EfeM/EfeO_iron_uptake"/>
</dbReference>
<evidence type="ECO:0000313" key="7">
    <source>
        <dbReference type="EMBL" id="AZN41117.1"/>
    </source>
</evidence>
<dbReference type="InterPro" id="IPR038352">
    <property type="entry name" value="Imelysin_sf"/>
</dbReference>
<dbReference type="PANTHER" id="PTHR39192:SF1">
    <property type="entry name" value="IRON UPTAKE SYSTEM COMPONENT EFEO"/>
    <property type="match status" value="1"/>
</dbReference>
<evidence type="ECO:0000256" key="1">
    <source>
        <dbReference type="ARBA" id="ARBA00004196"/>
    </source>
</evidence>
<dbReference type="KEGG" id="palb:EJC50_16640"/>
<dbReference type="GO" id="GO:0030313">
    <property type="term" value="C:cell envelope"/>
    <property type="evidence" value="ECO:0007669"/>
    <property type="project" value="UniProtKB-SubCell"/>
</dbReference>
<dbReference type="EMBL" id="CP034437">
    <property type="protein sequence ID" value="AZN41117.1"/>
    <property type="molecule type" value="Genomic_DNA"/>
</dbReference>
<accession>A0A3Q8X691</accession>
<dbReference type="RefSeq" id="WP_126016824.1">
    <property type="nucleotide sequence ID" value="NZ_CP034437.1"/>
</dbReference>
<dbReference type="Pfam" id="PF09375">
    <property type="entry name" value="Peptidase_M75"/>
    <property type="match status" value="1"/>
</dbReference>
<evidence type="ECO:0000313" key="8">
    <source>
        <dbReference type="Proteomes" id="UP000272528"/>
    </source>
</evidence>
<feature type="region of interest" description="Disordered" evidence="4">
    <location>
        <begin position="27"/>
        <end position="60"/>
    </location>
</feature>
<reference evidence="8" key="1">
    <citation type="submission" date="2018-12" db="EMBL/GenBank/DDBJ databases">
        <title>Genome sequence of Peanibacillus sp.</title>
        <authorList>
            <person name="Subramani G."/>
            <person name="Srinivasan S."/>
            <person name="Kim M.K."/>
        </authorList>
    </citation>
    <scope>NUCLEOTIDE SEQUENCE [LARGE SCALE GENOMIC DNA]</scope>
    <source>
        <strain evidence="8">18JY67-1</strain>
    </source>
</reference>